<sequence length="65" mass="7901">MFFWLLLLAQAERRALLPRAFITHKRNLILDLFLLLIYVPMPQFFERISARLVFIYGMHKTLFFV</sequence>
<comment type="caution">
    <text evidence="1">The sequence shown here is derived from an EMBL/GenBank/DDBJ whole genome shotgun (WGS) entry which is preliminary data.</text>
</comment>
<reference evidence="1 2" key="1">
    <citation type="submission" date="2018-03" db="EMBL/GenBank/DDBJ databases">
        <authorList>
            <person name="Zhou J."/>
            <person name="Li X."/>
            <person name="Xue M."/>
            <person name="Yin J."/>
        </authorList>
    </citation>
    <scope>NUCLEOTIDE SEQUENCE [LARGE SCALE GENOMIC DNA]</scope>
    <source>
        <strain evidence="1 2">SYSU ZJ2214</strain>
    </source>
</reference>
<accession>A0ABX5J296</accession>
<evidence type="ECO:0000313" key="2">
    <source>
        <dbReference type="Proteomes" id="UP000241895"/>
    </source>
</evidence>
<gene>
    <name evidence="1" type="ORF">C6W88_04745</name>
</gene>
<organism evidence="1 2">
    <name type="scientific">Halomonas litopenaei</name>
    <dbReference type="NCBI Taxonomy" id="2109328"/>
    <lineage>
        <taxon>Bacteria</taxon>
        <taxon>Pseudomonadati</taxon>
        <taxon>Pseudomonadota</taxon>
        <taxon>Gammaproteobacteria</taxon>
        <taxon>Oceanospirillales</taxon>
        <taxon>Halomonadaceae</taxon>
        <taxon>Halomonas</taxon>
    </lineage>
</organism>
<proteinExistence type="predicted"/>
<dbReference type="Proteomes" id="UP000241895">
    <property type="component" value="Unassembled WGS sequence"/>
</dbReference>
<dbReference type="EMBL" id="PXNS01000002">
    <property type="protein sequence ID" value="PTL95759.1"/>
    <property type="molecule type" value="Genomic_DNA"/>
</dbReference>
<keyword evidence="2" id="KW-1185">Reference proteome</keyword>
<protein>
    <submittedName>
        <fullName evidence="1">Uncharacterized protein</fullName>
    </submittedName>
</protein>
<name>A0ABX5J296_9GAMM</name>
<evidence type="ECO:0000313" key="1">
    <source>
        <dbReference type="EMBL" id="PTL95759.1"/>
    </source>
</evidence>